<protein>
    <submittedName>
        <fullName evidence="1">Uncharacterized protein</fullName>
    </submittedName>
</protein>
<organism evidence="1">
    <name type="scientific">Timema poppense</name>
    <name type="common">Walking stick</name>
    <dbReference type="NCBI Taxonomy" id="170557"/>
    <lineage>
        <taxon>Eukaryota</taxon>
        <taxon>Metazoa</taxon>
        <taxon>Ecdysozoa</taxon>
        <taxon>Arthropoda</taxon>
        <taxon>Hexapoda</taxon>
        <taxon>Insecta</taxon>
        <taxon>Pterygota</taxon>
        <taxon>Neoptera</taxon>
        <taxon>Polyneoptera</taxon>
        <taxon>Phasmatodea</taxon>
        <taxon>Timematodea</taxon>
        <taxon>Timematoidea</taxon>
        <taxon>Timematidae</taxon>
        <taxon>Timema</taxon>
    </lineage>
</organism>
<reference evidence="1" key="1">
    <citation type="submission" date="2020-11" db="EMBL/GenBank/DDBJ databases">
        <authorList>
            <person name="Tran Van P."/>
        </authorList>
    </citation>
    <scope>NUCLEOTIDE SEQUENCE</scope>
</reference>
<dbReference type="AlphaFoldDB" id="A0A7R9GUJ4"/>
<proteinExistence type="predicted"/>
<sequence length="279" mass="29657">MLRKNNIVLTLSLTTINLPPTATHVAGTSFCSTATNVARTAFCSTATSVAQIAFCSTATHVAGTITLPPTATHAAGTSTLPRHLGTSSCSTATHVAGTSFFLCSDCILFVDDFVPSKIPSSNGRKFYISSPRVNLASSGARGSTTNLTSVGTEEKHRAKDRLRRLMKDLVIGETKPRPDDYMTVISSRQRDVLYCLHESGSVSAKFRRRQLAFVGSPLDAPAGSVSSLESIIYTQLSGERQEKGGGYSSGSSMEECGTLGNILVRRLAIAHARPSQQPL</sequence>
<name>A0A7R9GUJ4_TIMPO</name>
<accession>A0A7R9GUJ4</accession>
<dbReference type="EMBL" id="OD000264">
    <property type="protein sequence ID" value="CAD7396670.1"/>
    <property type="molecule type" value="Genomic_DNA"/>
</dbReference>
<gene>
    <name evidence="1" type="ORF">TPSB3V08_LOCUS768</name>
</gene>
<evidence type="ECO:0000313" key="1">
    <source>
        <dbReference type="EMBL" id="CAD7396670.1"/>
    </source>
</evidence>